<dbReference type="InterPro" id="IPR011765">
    <property type="entry name" value="Pept_M16_N"/>
</dbReference>
<keyword evidence="5" id="KW-1185">Reference proteome</keyword>
<dbReference type="Proteomes" id="UP001142374">
    <property type="component" value="Unassembled WGS sequence"/>
</dbReference>
<dbReference type="PANTHER" id="PTHR11851:SF49">
    <property type="entry name" value="MITOCHONDRIAL-PROCESSING PEPTIDASE SUBUNIT ALPHA"/>
    <property type="match status" value="1"/>
</dbReference>
<dbReference type="GO" id="GO:0046872">
    <property type="term" value="F:metal ion binding"/>
    <property type="evidence" value="ECO:0007669"/>
    <property type="project" value="InterPro"/>
</dbReference>
<name>A0A9X2RL46_9ACTN</name>
<dbReference type="PANTHER" id="PTHR11851">
    <property type="entry name" value="METALLOPROTEASE"/>
    <property type="match status" value="1"/>
</dbReference>
<dbReference type="SUPFAM" id="SSF63411">
    <property type="entry name" value="LuxS/MPP-like metallohydrolase"/>
    <property type="match status" value="1"/>
</dbReference>
<organism evidence="4 5">
    <name type="scientific">Streptomyces telluris</name>
    <dbReference type="NCBI Taxonomy" id="2720021"/>
    <lineage>
        <taxon>Bacteria</taxon>
        <taxon>Bacillati</taxon>
        <taxon>Actinomycetota</taxon>
        <taxon>Actinomycetes</taxon>
        <taxon>Kitasatosporales</taxon>
        <taxon>Streptomycetaceae</taxon>
        <taxon>Streptomyces</taxon>
    </lineage>
</organism>
<evidence type="ECO:0000313" key="5">
    <source>
        <dbReference type="Proteomes" id="UP001142374"/>
    </source>
</evidence>
<dbReference type="InterPro" id="IPR050361">
    <property type="entry name" value="MPP/UQCRC_Complex"/>
</dbReference>
<dbReference type="RefSeq" id="WP_168093640.1">
    <property type="nucleotide sequence ID" value="NZ_JAATER010000164.1"/>
</dbReference>
<evidence type="ECO:0000313" key="4">
    <source>
        <dbReference type="EMBL" id="MCQ8770473.1"/>
    </source>
</evidence>
<dbReference type="Pfam" id="PF00675">
    <property type="entry name" value="Peptidase_M16"/>
    <property type="match status" value="1"/>
</dbReference>
<reference evidence="4" key="1">
    <citation type="submission" date="2022-06" db="EMBL/GenBank/DDBJ databases">
        <title>WGS of actinobacteria.</title>
        <authorList>
            <person name="Thawai C."/>
        </authorList>
    </citation>
    <scope>NUCLEOTIDE SEQUENCE</scope>
    <source>
        <strain evidence="4">AA8</strain>
    </source>
</reference>
<proteinExistence type="inferred from homology"/>
<comment type="similarity">
    <text evidence="1">Belongs to the peptidase M16 family.</text>
</comment>
<gene>
    <name evidence="4" type="ORF">NQU55_11870</name>
</gene>
<dbReference type="Gene3D" id="3.30.830.10">
    <property type="entry name" value="Metalloenzyme, LuxS/M16 peptidase-like"/>
    <property type="match status" value="1"/>
</dbReference>
<evidence type="ECO:0000256" key="2">
    <source>
        <dbReference type="SAM" id="MobiDB-lite"/>
    </source>
</evidence>
<protein>
    <submittedName>
        <fullName evidence="4">Insulinase family protein</fullName>
    </submittedName>
</protein>
<feature type="domain" description="Peptidase M16 N-terminal" evidence="3">
    <location>
        <begin position="16"/>
        <end position="153"/>
    </location>
</feature>
<dbReference type="AlphaFoldDB" id="A0A9X2RL46"/>
<sequence>MEPTRTRVLPNGIRLVAVPRTGTPLAAVLLRVGVGSADEEPGEEGLAHVLEHMVVRCAMDGGRVGDGALVTARTGKEATVYSAVVRRADAVPAVAALGPVLGGLDVPREDLAAELTAIREERAQRSADPARRLQDALMGALWPGTRCAHPVLGDPRVVDALTPQRVRHFHLRWYRPAGAVLVIVADEPGELLPPIVAIASAWGHGHPAAAEPAVTCSQEAGATRAGPESAPRLAEHSTAGGVAVTCGQVPATAGAGPEPARGRDGAGSRRPRAGGKATTPAARPRPAERPAERPAAGAVAATHGPASGIAFARPGGDSAAAVLACDAVKAATGLVLHTLPLRDRLCAWAMVRASGPAAAGDAVRAALSAAHARVTRPDGAAWLRTEVLIPRLRTEDDVEALAIRAADPRTAVGTDELAACPAAAVGDLLTEWGRRFGAERVT</sequence>
<dbReference type="InterPro" id="IPR011249">
    <property type="entry name" value="Metalloenz_LuxS/M16"/>
</dbReference>
<feature type="region of interest" description="Disordered" evidence="2">
    <location>
        <begin position="208"/>
        <end position="298"/>
    </location>
</feature>
<accession>A0A9X2RL46</accession>
<comment type="caution">
    <text evidence="4">The sequence shown here is derived from an EMBL/GenBank/DDBJ whole genome shotgun (WGS) entry which is preliminary data.</text>
</comment>
<dbReference type="EMBL" id="JANIID010000008">
    <property type="protein sequence ID" value="MCQ8770473.1"/>
    <property type="molecule type" value="Genomic_DNA"/>
</dbReference>
<evidence type="ECO:0000259" key="3">
    <source>
        <dbReference type="Pfam" id="PF00675"/>
    </source>
</evidence>
<evidence type="ECO:0000256" key="1">
    <source>
        <dbReference type="ARBA" id="ARBA00007261"/>
    </source>
</evidence>